<dbReference type="STRING" id="157910.SAMN05445850_6614"/>
<feature type="domain" description="PLD phosphodiesterase" evidence="1">
    <location>
        <begin position="527"/>
        <end position="554"/>
    </location>
</feature>
<dbReference type="EMBL" id="FNKX01000003">
    <property type="protein sequence ID" value="SDR58676.1"/>
    <property type="molecule type" value="Genomic_DNA"/>
</dbReference>
<accession>A0A1H1K8W9</accession>
<evidence type="ECO:0000259" key="1">
    <source>
        <dbReference type="PROSITE" id="PS50035"/>
    </source>
</evidence>
<dbReference type="AlphaFoldDB" id="A0A1H1K8W9"/>
<organism evidence="2 3">
    <name type="scientific">Paraburkholderia tuberum</name>
    <dbReference type="NCBI Taxonomy" id="157910"/>
    <lineage>
        <taxon>Bacteria</taxon>
        <taxon>Pseudomonadati</taxon>
        <taxon>Pseudomonadota</taxon>
        <taxon>Betaproteobacteria</taxon>
        <taxon>Burkholderiales</taxon>
        <taxon>Burkholderiaceae</taxon>
        <taxon>Paraburkholderia</taxon>
    </lineage>
</organism>
<dbReference type="Pfam" id="PF13091">
    <property type="entry name" value="PLDc_2"/>
    <property type="match status" value="2"/>
</dbReference>
<sequence length="636" mass="69383">MTLYADTERITLDSMETMRSMRSRVGPHSNSRSLLVSSDKALCATRASGGAPMGMRSQYSSQPMQVACKHARDTVSTGGRAKLCRATPRDVPILEPAGSRDPNEDLDSMQAQIHHPSFPHRRWRGALCALLCASLLAGCAPLPSLEGRQTSHALSPAVAATTDLGRAVAPELAAHAGLAGIYPLADAHVAFAARMDLIRSAQRTLDIQYYIWRDDLTGTLLLEQIHEAADRGVRVRLLLDDLGIASALDPTLAALDAHPNIEVRLFNPFVVRSPKILGFVTDFSRANRRMHNKSLTADATATILGGRNIGDEYFDATDGVVFADLDVLAVGPAATDVSRDFDRYWASASAYPVGKILPHESVDELATLERNAQAIEQDPAAAEYKQALRGPRVVQNLLDDKLPLDWAKTKMISDDPAKGLNNAPPEALISHQLREVMGQPTKSLDLVSPYFVPANTGTRYLSGLAAQGVDVRVLTNALEATDVVAVHSGYMRRRVELLQNGVHLYELRRVAGATYKKEQSPGPFGSSGSSLHAKTFVVDSQRVFVGSFNFDPRSAHLNTELGLVIDSTELATRVDRKFLALLPSVAYAVHLDKNGKLYWIETNGDVETRHDTEPNTTWYARLGVWMLSIMPIESLL</sequence>
<evidence type="ECO:0000313" key="2">
    <source>
        <dbReference type="EMBL" id="SDR58676.1"/>
    </source>
</evidence>
<dbReference type="PANTHER" id="PTHR21248:SF12">
    <property type="entry name" value="CARDIOLIPIN SYNTHASE C"/>
    <property type="match status" value="1"/>
</dbReference>
<reference evidence="3" key="1">
    <citation type="submission" date="2016-10" db="EMBL/GenBank/DDBJ databases">
        <authorList>
            <person name="Varghese N."/>
            <person name="Submissions S."/>
        </authorList>
    </citation>
    <scope>NUCLEOTIDE SEQUENCE [LARGE SCALE GENOMIC DNA]</scope>
    <source>
        <strain evidence="3">DUS833</strain>
    </source>
</reference>
<proteinExistence type="predicted"/>
<evidence type="ECO:0000313" key="3">
    <source>
        <dbReference type="Proteomes" id="UP000199365"/>
    </source>
</evidence>
<dbReference type="PROSITE" id="PS50035">
    <property type="entry name" value="PLD"/>
    <property type="match status" value="2"/>
</dbReference>
<keyword evidence="3" id="KW-1185">Reference proteome</keyword>
<dbReference type="PANTHER" id="PTHR21248">
    <property type="entry name" value="CARDIOLIPIN SYNTHASE"/>
    <property type="match status" value="1"/>
</dbReference>
<name>A0A1H1K8W9_9BURK</name>
<dbReference type="GO" id="GO:0030572">
    <property type="term" value="F:phosphatidyltransferase activity"/>
    <property type="evidence" value="ECO:0007669"/>
    <property type="project" value="UniProtKB-ARBA"/>
</dbReference>
<dbReference type="SUPFAM" id="SSF56024">
    <property type="entry name" value="Phospholipase D/nuclease"/>
    <property type="match status" value="2"/>
</dbReference>
<dbReference type="InterPro" id="IPR001736">
    <property type="entry name" value="PLipase_D/transphosphatidylase"/>
</dbReference>
<dbReference type="SMART" id="SM00155">
    <property type="entry name" value="PLDc"/>
    <property type="match status" value="2"/>
</dbReference>
<dbReference type="Gene3D" id="3.30.870.10">
    <property type="entry name" value="Endonuclease Chain A"/>
    <property type="match status" value="2"/>
</dbReference>
<dbReference type="GO" id="GO:0032049">
    <property type="term" value="P:cardiolipin biosynthetic process"/>
    <property type="evidence" value="ECO:0007669"/>
    <property type="project" value="UniProtKB-ARBA"/>
</dbReference>
<protein>
    <submittedName>
        <fullName evidence="2">Putative cardiolipin synthase</fullName>
    </submittedName>
</protein>
<feature type="domain" description="PLD phosphodiesterase" evidence="1">
    <location>
        <begin position="286"/>
        <end position="313"/>
    </location>
</feature>
<dbReference type="CDD" id="cd09113">
    <property type="entry name" value="PLDc_ymdC_like_2"/>
    <property type="match status" value="1"/>
</dbReference>
<dbReference type="Proteomes" id="UP000199365">
    <property type="component" value="Unassembled WGS sequence"/>
</dbReference>
<gene>
    <name evidence="2" type="ORF">SAMN05445850_6614</name>
</gene>
<dbReference type="CDD" id="cd09111">
    <property type="entry name" value="PLDc_ymdC_like_1"/>
    <property type="match status" value="1"/>
</dbReference>
<dbReference type="InterPro" id="IPR025202">
    <property type="entry name" value="PLD-like_dom"/>
</dbReference>